<sequence>MDEKGAKQLLNKLPKRRARAGKLAHVRCYRAMQGASNILQLLESLKIAHQITHPVGSRLFFEVTLGRRVVDAIVVVFSESSPHIHCFLIELKTCKINFFNHNSTTREAQRVEGSSQLRDSARALTLLAPVGTDPCRVTAHLIFKSQRGLHTLKSYTLTWMTHTINTKKVALLNFLGLNADNELRACLTKGLPPARSLGRRSHVCLLDPKPPKHLKNRRRGASRNQKARRQGVGPKVSHDKTGNAPAHAAGRAG</sequence>
<proteinExistence type="predicted"/>
<reference evidence="2" key="1">
    <citation type="submission" date="2007-03" db="EMBL/GenBank/DDBJ databases">
        <title>Sequence characterization of a virus closely related to Murine gammaherpesvirus 68.</title>
        <authorList>
            <person name="Milligan S."/>
            <person name="Cunningham C."/>
            <person name="Efstathiou S."/>
            <person name="Chastel O."/>
            <person name="Davison A.J."/>
        </authorList>
    </citation>
    <scope>NUCLEOTIDE SEQUENCE</scope>
    <source>
        <strain evidence="2">Brest/An711</strain>
    </source>
</reference>
<feature type="region of interest" description="Disordered" evidence="1">
    <location>
        <begin position="203"/>
        <end position="253"/>
    </location>
</feature>
<evidence type="ECO:0000313" key="2">
    <source>
        <dbReference type="EMBL" id="ABO48400.1"/>
    </source>
</evidence>
<name>D0PPA9_9GAMA</name>
<dbReference type="EMBL" id="EF495130">
    <property type="protein sequence ID" value="ABO48400.1"/>
    <property type="molecule type" value="Genomic_DNA"/>
</dbReference>
<organism evidence="2">
    <name type="scientific">Wood mouse herpesvirus</name>
    <dbReference type="NCBI Taxonomy" id="432370"/>
    <lineage>
        <taxon>Viruses</taxon>
        <taxon>Duplodnaviria</taxon>
        <taxon>Heunggongvirae</taxon>
        <taxon>Peploviricota</taxon>
        <taxon>Herviviricetes</taxon>
        <taxon>Herpesvirales</taxon>
        <taxon>Orthoherpesviridae</taxon>
        <taxon>Gammaherpesvirinae</taxon>
        <taxon>Rhadinovirus</taxon>
        <taxon>Rhadinovirus muridgamma7</taxon>
        <taxon>Murid gammaherpesvirus 7</taxon>
    </lineage>
</organism>
<feature type="compositionally biased region" description="Basic residues" evidence="1">
    <location>
        <begin position="211"/>
        <end position="229"/>
    </location>
</feature>
<reference evidence="2" key="2">
    <citation type="journal article" date="2010" name="J. Gen. Virol.">
        <title>Characterization of a novel wood mouse virus related to murid herpesvirus 4.</title>
        <authorList>
            <person name="Hughes D.J."/>
            <person name="Kipar A."/>
            <person name="Milligan S.G."/>
            <person name="Cunningham C."/>
            <person name="Sanders M."/>
            <person name="Quail M.A."/>
            <person name="Rajandream M.A."/>
            <person name="Efstathiou S."/>
            <person name="Bowden R.J."/>
            <person name="Chastel C."/>
            <person name="Bennett M."/>
            <person name="Sample J.T."/>
            <person name="Barrell B."/>
            <person name="Davison A.J."/>
            <person name="Stewart J.P."/>
        </authorList>
    </citation>
    <scope>NUCLEOTIDE SEQUENCE</scope>
    <source>
        <strain evidence="2">Brest/An711</strain>
    </source>
</reference>
<evidence type="ECO:0000256" key="1">
    <source>
        <dbReference type="SAM" id="MobiDB-lite"/>
    </source>
</evidence>
<dbReference type="InterPro" id="IPR002580">
    <property type="entry name" value="Herpes_UL24"/>
</dbReference>
<protein>
    <submittedName>
        <fullName evidence="2">Nuclear protein UL24</fullName>
    </submittedName>
</protein>
<dbReference type="Pfam" id="PF01646">
    <property type="entry name" value="Herpes_UL24"/>
    <property type="match status" value="1"/>
</dbReference>
<accession>D0PPA9</accession>